<accession>A0ABN8B168</accession>
<keyword evidence="2" id="KW-0863">Zinc-finger</keyword>
<dbReference type="Proteomes" id="UP001153292">
    <property type="component" value="Chromosome 13"/>
</dbReference>
<keyword evidence="1" id="KW-0479">Metal-binding</keyword>
<keyword evidence="6" id="KW-1185">Reference proteome</keyword>
<dbReference type="Pfam" id="PF04500">
    <property type="entry name" value="FLYWCH"/>
    <property type="match status" value="1"/>
</dbReference>
<dbReference type="Gene3D" id="2.20.25.240">
    <property type="match status" value="1"/>
</dbReference>
<reference evidence="5" key="1">
    <citation type="submission" date="2021-12" db="EMBL/GenBank/DDBJ databases">
        <authorList>
            <person name="King R."/>
        </authorList>
    </citation>
    <scope>NUCLEOTIDE SEQUENCE</scope>
</reference>
<keyword evidence="3" id="KW-0862">Zinc</keyword>
<protein>
    <recommendedName>
        <fullName evidence="4">FLYWCH-type domain-containing protein</fullName>
    </recommendedName>
</protein>
<dbReference type="InterPro" id="IPR007588">
    <property type="entry name" value="Znf_FLYWCH"/>
</dbReference>
<organism evidence="5 6">
    <name type="scientific">Chilo suppressalis</name>
    <name type="common">Asiatic rice borer moth</name>
    <dbReference type="NCBI Taxonomy" id="168631"/>
    <lineage>
        <taxon>Eukaryota</taxon>
        <taxon>Metazoa</taxon>
        <taxon>Ecdysozoa</taxon>
        <taxon>Arthropoda</taxon>
        <taxon>Hexapoda</taxon>
        <taxon>Insecta</taxon>
        <taxon>Pterygota</taxon>
        <taxon>Neoptera</taxon>
        <taxon>Endopterygota</taxon>
        <taxon>Lepidoptera</taxon>
        <taxon>Glossata</taxon>
        <taxon>Ditrysia</taxon>
        <taxon>Pyraloidea</taxon>
        <taxon>Crambidae</taxon>
        <taxon>Crambinae</taxon>
        <taxon>Chilo</taxon>
    </lineage>
</organism>
<feature type="domain" description="FLYWCH-type" evidence="4">
    <location>
        <begin position="31"/>
        <end position="87"/>
    </location>
</feature>
<dbReference type="EMBL" id="OU963906">
    <property type="protein sequence ID" value="CAH0399088.1"/>
    <property type="molecule type" value="Genomic_DNA"/>
</dbReference>
<evidence type="ECO:0000256" key="1">
    <source>
        <dbReference type="ARBA" id="ARBA00022723"/>
    </source>
</evidence>
<evidence type="ECO:0000256" key="2">
    <source>
        <dbReference type="ARBA" id="ARBA00022771"/>
    </source>
</evidence>
<evidence type="ECO:0000259" key="4">
    <source>
        <dbReference type="Pfam" id="PF04500"/>
    </source>
</evidence>
<name>A0ABN8B168_CHISP</name>
<sequence>MEVYIEKDELQGSDTHAGVECSGGALLKAAYIPTGRGKHMLVLNGFSFTETMPTYWVCSRKKKMNCVATARTNRRREVVSTAHQHNHPRPRFYHKTAQRMIEL</sequence>
<evidence type="ECO:0000313" key="6">
    <source>
        <dbReference type="Proteomes" id="UP001153292"/>
    </source>
</evidence>
<gene>
    <name evidence="5" type="ORF">CHILSU_LOCUS2219</name>
</gene>
<proteinExistence type="predicted"/>
<evidence type="ECO:0000256" key="3">
    <source>
        <dbReference type="ARBA" id="ARBA00022833"/>
    </source>
</evidence>
<evidence type="ECO:0000313" key="5">
    <source>
        <dbReference type="EMBL" id="CAH0399088.1"/>
    </source>
</evidence>